<dbReference type="EMBL" id="DS028139">
    <property type="protein sequence ID" value="EEY59206.1"/>
    <property type="molecule type" value="Genomic_DNA"/>
</dbReference>
<dbReference type="OrthoDB" id="159388at2759"/>
<feature type="transmembrane region" description="Helical" evidence="2">
    <location>
        <begin position="82"/>
        <end position="102"/>
    </location>
</feature>
<keyword evidence="2" id="KW-0472">Membrane</keyword>
<evidence type="ECO:0000313" key="3">
    <source>
        <dbReference type="EMBL" id="EEY59206.1"/>
    </source>
</evidence>
<dbReference type="GeneID" id="9470740"/>
<dbReference type="HOGENOM" id="CLU_022164_2_0_1"/>
<keyword evidence="4" id="KW-1185">Reference proteome</keyword>
<evidence type="ECO:0000256" key="1">
    <source>
        <dbReference type="SAM" id="MobiDB-lite"/>
    </source>
</evidence>
<dbReference type="VEuPathDB" id="FungiDB:PITG_11690"/>
<protein>
    <submittedName>
        <fullName evidence="3">Uncharacterized protein</fullName>
    </submittedName>
</protein>
<dbReference type="OMA" id="YKEFCED"/>
<dbReference type="KEGG" id="pif:PITG_11690"/>
<dbReference type="STRING" id="403677.D0NIC1"/>
<organism evidence="3 4">
    <name type="scientific">Phytophthora infestans (strain T30-4)</name>
    <name type="common">Potato late blight agent</name>
    <dbReference type="NCBI Taxonomy" id="403677"/>
    <lineage>
        <taxon>Eukaryota</taxon>
        <taxon>Sar</taxon>
        <taxon>Stramenopiles</taxon>
        <taxon>Oomycota</taxon>
        <taxon>Peronosporomycetes</taxon>
        <taxon>Peronosporales</taxon>
        <taxon>Peronosporaceae</taxon>
        <taxon>Phytophthora</taxon>
    </lineage>
</organism>
<dbReference type="Proteomes" id="UP000006643">
    <property type="component" value="Unassembled WGS sequence"/>
</dbReference>
<accession>D0NIC1</accession>
<dbReference type="InParanoid" id="D0NIC1"/>
<keyword evidence="2" id="KW-0812">Transmembrane</keyword>
<reference evidence="4" key="1">
    <citation type="journal article" date="2009" name="Nature">
        <title>Genome sequence and analysis of the Irish potato famine pathogen Phytophthora infestans.</title>
        <authorList>
            <consortium name="The Broad Institute Genome Sequencing Platform"/>
            <person name="Haas B.J."/>
            <person name="Kamoun S."/>
            <person name="Zody M.C."/>
            <person name="Jiang R.H."/>
            <person name="Handsaker R.E."/>
            <person name="Cano L.M."/>
            <person name="Grabherr M."/>
            <person name="Kodira C.D."/>
            <person name="Raffaele S."/>
            <person name="Torto-Alalibo T."/>
            <person name="Bozkurt T.O."/>
            <person name="Ah-Fong A.M."/>
            <person name="Alvarado L."/>
            <person name="Anderson V.L."/>
            <person name="Armstrong M.R."/>
            <person name="Avrova A."/>
            <person name="Baxter L."/>
            <person name="Beynon J."/>
            <person name="Boevink P.C."/>
            <person name="Bollmann S.R."/>
            <person name="Bos J.I."/>
            <person name="Bulone V."/>
            <person name="Cai G."/>
            <person name="Cakir C."/>
            <person name="Carrington J.C."/>
            <person name="Chawner M."/>
            <person name="Conti L."/>
            <person name="Costanzo S."/>
            <person name="Ewan R."/>
            <person name="Fahlgren N."/>
            <person name="Fischbach M.A."/>
            <person name="Fugelstad J."/>
            <person name="Gilroy E.M."/>
            <person name="Gnerre S."/>
            <person name="Green P.J."/>
            <person name="Grenville-Briggs L.J."/>
            <person name="Griffith J."/>
            <person name="Grunwald N.J."/>
            <person name="Horn K."/>
            <person name="Horner N.R."/>
            <person name="Hu C.H."/>
            <person name="Huitema E."/>
            <person name="Jeong D.H."/>
            <person name="Jones A.M."/>
            <person name="Jones J.D."/>
            <person name="Jones R.W."/>
            <person name="Karlsson E.K."/>
            <person name="Kunjeti S.G."/>
            <person name="Lamour K."/>
            <person name="Liu Z."/>
            <person name="Ma L."/>
            <person name="Maclean D."/>
            <person name="Chibucos M.C."/>
            <person name="McDonald H."/>
            <person name="McWalters J."/>
            <person name="Meijer H.J."/>
            <person name="Morgan W."/>
            <person name="Morris P.F."/>
            <person name="Munro C.A."/>
            <person name="O'Neill K."/>
            <person name="Ospina-Giraldo M."/>
            <person name="Pinzon A."/>
            <person name="Pritchard L."/>
            <person name="Ramsahoye B."/>
            <person name="Ren Q."/>
            <person name="Restrepo S."/>
            <person name="Roy S."/>
            <person name="Sadanandom A."/>
            <person name="Savidor A."/>
            <person name="Schornack S."/>
            <person name="Schwartz D.C."/>
            <person name="Schumann U.D."/>
            <person name="Schwessinger B."/>
            <person name="Seyer L."/>
            <person name="Sharpe T."/>
            <person name="Silvar C."/>
            <person name="Song J."/>
            <person name="Studholme D.J."/>
            <person name="Sykes S."/>
            <person name="Thines M."/>
            <person name="van de Vondervoort P.J."/>
            <person name="Phuntumart V."/>
            <person name="Wawra S."/>
            <person name="Weide R."/>
            <person name="Win J."/>
            <person name="Young C."/>
            <person name="Zhou S."/>
            <person name="Fry W."/>
            <person name="Meyers B.C."/>
            <person name="van West P."/>
            <person name="Ristaino J."/>
            <person name="Govers F."/>
            <person name="Birch P.R."/>
            <person name="Whisson S.C."/>
            <person name="Judelson H.S."/>
            <person name="Nusbaum C."/>
        </authorList>
    </citation>
    <scope>NUCLEOTIDE SEQUENCE [LARGE SCALE GENOMIC DNA]</scope>
    <source>
        <strain evidence="4">T30-4</strain>
    </source>
</reference>
<feature type="compositionally biased region" description="Low complexity" evidence="1">
    <location>
        <begin position="484"/>
        <end position="543"/>
    </location>
</feature>
<keyword evidence="2" id="KW-1133">Transmembrane helix</keyword>
<sequence length="559" mass="59731">MRAQQRARVIDVPPQSIDHFDGTTSTTAETAIKTLLSKKNPSGTIFPQILCKWTSSNCHSPFRFVPVKTSVYCTLSKMWRRFGLLCFLLGAPLSTAASAARLQMMVSKETNSGSGANQATITAASTASSDANGGWHMKPVTSIQARVQGDAPVWSEEAQMWLSKFGDTTEAAYVNNLDTVNTASVEGALMFVQAEGINVNEQSVKCQRKNNMQYVVFYEITIVQPTYGIKYYESHTPPEYGEFVAMDGAKCTDEGSDLPEACKVYYGLDGEMDIGPMVGSNLQTSDPRAPYPGNYWFSFPNSCAQELRADKTDECRAEYPGGLCPMGVQPDGDSCTFSYKILGYLNIDDLVGITEMGYSTYKEFCEDGGVEFKASNTGSGFEVDESIDFWKKPGDEEANAKRTKKMVEMYNELASNGTSANMSPLPSIDTLTSANPKCEENSPKCASASNGCARSLYSQICMVCSSSDNCEVASSAFPDLTLPSNSSSSSSEDGSSDSSTDAGDSSTDSKTGSANALSDDSNSKTSSSRSSSSSSSSAASTTKVSAVAAFAALVVSSLL</sequence>
<dbReference type="eggNOG" id="ENOG502SIYV">
    <property type="taxonomic scope" value="Eukaryota"/>
</dbReference>
<dbReference type="PANTHER" id="PTHR33946:SF4">
    <property type="entry name" value="COAGULATION FACTOR XI"/>
    <property type="match status" value="1"/>
</dbReference>
<dbReference type="AlphaFoldDB" id="D0NIC1"/>
<dbReference type="RefSeq" id="XP_002901220.1">
    <property type="nucleotide sequence ID" value="XM_002901174.1"/>
</dbReference>
<feature type="region of interest" description="Disordered" evidence="1">
    <location>
        <begin position="481"/>
        <end position="543"/>
    </location>
</feature>
<gene>
    <name evidence="3" type="ORF">PITG_11690</name>
</gene>
<dbReference type="PANTHER" id="PTHR33946">
    <property type="match status" value="1"/>
</dbReference>
<evidence type="ECO:0000256" key="2">
    <source>
        <dbReference type="SAM" id="Phobius"/>
    </source>
</evidence>
<evidence type="ECO:0000313" key="4">
    <source>
        <dbReference type="Proteomes" id="UP000006643"/>
    </source>
</evidence>
<name>D0NIC1_PHYIT</name>
<proteinExistence type="predicted"/>